<feature type="region of interest" description="Disordered" evidence="1">
    <location>
        <begin position="32"/>
        <end position="65"/>
    </location>
</feature>
<dbReference type="PROSITE" id="PS51257">
    <property type="entry name" value="PROKAR_LIPOPROTEIN"/>
    <property type="match status" value="1"/>
</dbReference>
<dbReference type="EMBL" id="CP026652">
    <property type="protein sequence ID" value="AVH56777.1"/>
    <property type="molecule type" value="Genomic_DNA"/>
</dbReference>
<organism evidence="2 3">
    <name type="scientific">Streptomyces dengpaensis</name>
    <dbReference type="NCBI Taxonomy" id="2049881"/>
    <lineage>
        <taxon>Bacteria</taxon>
        <taxon>Bacillati</taxon>
        <taxon>Actinomycetota</taxon>
        <taxon>Actinomycetes</taxon>
        <taxon>Kitasatosporales</taxon>
        <taxon>Streptomycetaceae</taxon>
        <taxon>Streptomyces</taxon>
    </lineage>
</organism>
<reference evidence="2 3" key="1">
    <citation type="submission" date="2018-02" db="EMBL/GenBank/DDBJ databases">
        <title>Complete genome sequence of Streptomyces dengpaensis, the producer of angucyclines.</title>
        <authorList>
            <person name="Yumei L."/>
        </authorList>
    </citation>
    <scope>NUCLEOTIDE SEQUENCE [LARGE SCALE GENOMIC DNA]</scope>
    <source>
        <strain evidence="2 3">XZHG99</strain>
    </source>
</reference>
<name>A0ABN5I2Y8_9ACTN</name>
<sequence>MDFRHTMKGRRALSAVAVTAGLLLTVAGCGGGGDEGSDKGASSPSAPAKSGSGNGGSESKAPESDAVLAEVKGENGLTLTITSAKRDQGGFVTVEGTVTNNTDNAWIAANWRGDERELSKNGASIAGASLIDQKGKKKYLILRDTSGRCLCTQFTGGVRQGATAQWFAQFPAPPTDTTKVDFQVGAMPPASIELSEGE</sequence>
<proteinExistence type="predicted"/>
<accession>A0ABN5I2Y8</accession>
<evidence type="ECO:0000256" key="1">
    <source>
        <dbReference type="SAM" id="MobiDB-lite"/>
    </source>
</evidence>
<gene>
    <name evidence="2" type="ORF">C4B68_14405</name>
</gene>
<dbReference type="RefSeq" id="WP_099499619.1">
    <property type="nucleotide sequence ID" value="NZ_CP026652.1"/>
</dbReference>
<dbReference type="Proteomes" id="UP000238413">
    <property type="component" value="Chromosome"/>
</dbReference>
<evidence type="ECO:0000313" key="3">
    <source>
        <dbReference type="Proteomes" id="UP000238413"/>
    </source>
</evidence>
<protein>
    <recommendedName>
        <fullName evidence="4">Lipoprotein</fullName>
    </recommendedName>
</protein>
<evidence type="ECO:0008006" key="4">
    <source>
        <dbReference type="Google" id="ProtNLM"/>
    </source>
</evidence>
<evidence type="ECO:0000313" key="2">
    <source>
        <dbReference type="EMBL" id="AVH56777.1"/>
    </source>
</evidence>
<feature type="compositionally biased region" description="Low complexity" evidence="1">
    <location>
        <begin position="39"/>
        <end position="51"/>
    </location>
</feature>
<keyword evidence="3" id="KW-1185">Reference proteome</keyword>